<feature type="transmembrane region" description="Helical" evidence="13">
    <location>
        <begin position="105"/>
        <end position="126"/>
    </location>
</feature>
<evidence type="ECO:0000313" key="16">
    <source>
        <dbReference type="Proteomes" id="UP001652461"/>
    </source>
</evidence>
<feature type="transmembrane region" description="Helical" evidence="13">
    <location>
        <begin position="283"/>
        <end position="304"/>
    </location>
</feature>
<keyword evidence="8" id="KW-0921">Nickel transport</keyword>
<dbReference type="InterPro" id="IPR045621">
    <property type="entry name" value="BPD_transp_1_N"/>
</dbReference>
<sequence>MKKNRLVSRLIQMCVVLIGISFLTFLLTYLAPGDPATAMYDSLGITPSPEMLEQARQSMGLDKPFLQQYVDWIGGIFHGDFGTSFSKSAPVLELLMKRLPATFRLALFSLGLMLIVSVPLGILSAVRQDGIADYIVRFLSFLGISLPGFLIGLILLYVFALKLGLVKVASSSVGMEQMLLPGITLAIAMASKYSRQVRTAVLEELHQDYVTGARARGMNQWEILFRQVLPNAMLPLVTMLGLSFGSLLGGTSVVEIIFSYPGLGILAVGAVKARDYPLIQGFVLWIALIYMVVNLLVDISYHYIDPRTREGENG</sequence>
<dbReference type="Proteomes" id="UP001652461">
    <property type="component" value="Unassembled WGS sequence"/>
</dbReference>
<dbReference type="Pfam" id="PF19300">
    <property type="entry name" value="BPD_transp_1_N"/>
    <property type="match status" value="1"/>
</dbReference>
<dbReference type="PANTHER" id="PTHR43163:SF6">
    <property type="entry name" value="DIPEPTIDE TRANSPORT SYSTEM PERMEASE PROTEIN DPPB-RELATED"/>
    <property type="match status" value="1"/>
</dbReference>
<evidence type="ECO:0000256" key="9">
    <source>
        <dbReference type="ARBA" id="ARBA00023136"/>
    </source>
</evidence>
<dbReference type="PROSITE" id="PS50928">
    <property type="entry name" value="ABC_TM1"/>
    <property type="match status" value="1"/>
</dbReference>
<protein>
    <recommendedName>
        <fullName evidence="12">Nickel import system permease protein NikB</fullName>
    </recommendedName>
</protein>
<dbReference type="NCBIfam" id="NF045470">
    <property type="entry name" value="Opp2B"/>
    <property type="match status" value="1"/>
</dbReference>
<comment type="caution">
    <text evidence="15">The sequence shown here is derived from an EMBL/GenBank/DDBJ whole genome shotgun (WGS) entry which is preliminary data.</text>
</comment>
<feature type="transmembrane region" description="Helical" evidence="13">
    <location>
        <begin position="138"/>
        <end position="160"/>
    </location>
</feature>
<dbReference type="Pfam" id="PF00528">
    <property type="entry name" value="BPD_transp_1"/>
    <property type="match status" value="1"/>
</dbReference>
<evidence type="ECO:0000256" key="1">
    <source>
        <dbReference type="ARBA" id="ARBA00004651"/>
    </source>
</evidence>
<comment type="subunit">
    <text evidence="11">The complex is composed of two ATP-binding proteins (NikD and NikE), two transmembrane proteins (NikB and NikC) and a solute-binding protein (NikA).</text>
</comment>
<dbReference type="RefSeq" id="WP_262670768.1">
    <property type="nucleotide sequence ID" value="NZ_JAOQKC010000011.1"/>
</dbReference>
<evidence type="ECO:0000256" key="6">
    <source>
        <dbReference type="ARBA" id="ARBA00022989"/>
    </source>
</evidence>
<evidence type="ECO:0000256" key="11">
    <source>
        <dbReference type="ARBA" id="ARBA00038669"/>
    </source>
</evidence>
<dbReference type="InterPro" id="IPR035906">
    <property type="entry name" value="MetI-like_sf"/>
</dbReference>
<keyword evidence="6 13" id="KW-1133">Transmembrane helix</keyword>
<feature type="transmembrane region" description="Helical" evidence="13">
    <location>
        <begin position="253"/>
        <end position="271"/>
    </location>
</feature>
<evidence type="ECO:0000256" key="5">
    <source>
        <dbReference type="ARBA" id="ARBA00022692"/>
    </source>
</evidence>
<organism evidence="15 16">
    <name type="scientific">Laedolimicola ammoniilytica</name>
    <dbReference type="NCBI Taxonomy" id="2981771"/>
    <lineage>
        <taxon>Bacteria</taxon>
        <taxon>Bacillati</taxon>
        <taxon>Bacillota</taxon>
        <taxon>Clostridia</taxon>
        <taxon>Lachnospirales</taxon>
        <taxon>Lachnospiraceae</taxon>
        <taxon>Laedolimicola</taxon>
    </lineage>
</organism>
<keyword evidence="4" id="KW-0533">Nickel</keyword>
<evidence type="ECO:0000313" key="15">
    <source>
        <dbReference type="EMBL" id="MCU6697141.1"/>
    </source>
</evidence>
<dbReference type="PANTHER" id="PTHR43163">
    <property type="entry name" value="DIPEPTIDE TRANSPORT SYSTEM PERMEASE PROTEIN DPPB-RELATED"/>
    <property type="match status" value="1"/>
</dbReference>
<dbReference type="InterPro" id="IPR050045">
    <property type="entry name" value="Opp2B"/>
</dbReference>
<proteinExistence type="inferred from homology"/>
<evidence type="ECO:0000256" key="7">
    <source>
        <dbReference type="ARBA" id="ARBA00023065"/>
    </source>
</evidence>
<evidence type="ECO:0000256" key="2">
    <source>
        <dbReference type="ARBA" id="ARBA00022448"/>
    </source>
</evidence>
<evidence type="ECO:0000259" key="14">
    <source>
        <dbReference type="PROSITE" id="PS50928"/>
    </source>
</evidence>
<evidence type="ECO:0000256" key="8">
    <source>
        <dbReference type="ARBA" id="ARBA00023112"/>
    </source>
</evidence>
<feature type="transmembrane region" description="Helical" evidence="13">
    <location>
        <begin position="12"/>
        <end position="31"/>
    </location>
</feature>
<evidence type="ECO:0000256" key="13">
    <source>
        <dbReference type="RuleBase" id="RU363032"/>
    </source>
</evidence>
<name>A0ABT2RXT8_9FIRM</name>
<evidence type="ECO:0000256" key="10">
    <source>
        <dbReference type="ARBA" id="ARBA00024202"/>
    </source>
</evidence>
<dbReference type="Gene3D" id="1.10.3720.10">
    <property type="entry name" value="MetI-like"/>
    <property type="match status" value="1"/>
</dbReference>
<accession>A0ABT2RXT8</accession>
<gene>
    <name evidence="15" type="ORF">OCV63_09545</name>
</gene>
<comment type="similarity">
    <text evidence="10">Belongs to the binding-protein-dependent transport system permease family. OppBC subfamily.</text>
</comment>
<evidence type="ECO:0000256" key="3">
    <source>
        <dbReference type="ARBA" id="ARBA00022475"/>
    </source>
</evidence>
<evidence type="ECO:0000256" key="12">
    <source>
        <dbReference type="ARBA" id="ARBA00044774"/>
    </source>
</evidence>
<comment type="subcellular location">
    <subcellularLocation>
        <location evidence="1 13">Cell membrane</location>
        <topology evidence="1 13">Multi-pass membrane protein</topology>
    </subcellularLocation>
</comment>
<keyword evidence="16" id="KW-1185">Reference proteome</keyword>
<feature type="domain" description="ABC transmembrane type-1" evidence="14">
    <location>
        <begin position="99"/>
        <end position="301"/>
    </location>
</feature>
<keyword evidence="7" id="KW-0406">Ion transport</keyword>
<evidence type="ECO:0000256" key="4">
    <source>
        <dbReference type="ARBA" id="ARBA00022596"/>
    </source>
</evidence>
<dbReference type="SUPFAM" id="SSF161098">
    <property type="entry name" value="MetI-like"/>
    <property type="match status" value="1"/>
</dbReference>
<keyword evidence="2 13" id="KW-0813">Transport</keyword>
<dbReference type="CDD" id="cd06261">
    <property type="entry name" value="TM_PBP2"/>
    <property type="match status" value="1"/>
</dbReference>
<dbReference type="EMBL" id="JAOQKC010000011">
    <property type="protein sequence ID" value="MCU6697141.1"/>
    <property type="molecule type" value="Genomic_DNA"/>
</dbReference>
<reference evidence="15 16" key="1">
    <citation type="journal article" date="2021" name="ISME Commun">
        <title>Automated analysis of genomic sequences facilitates high-throughput and comprehensive description of bacteria.</title>
        <authorList>
            <person name="Hitch T.C.A."/>
        </authorList>
    </citation>
    <scope>NUCLEOTIDE SEQUENCE [LARGE SCALE GENOMIC DNA]</scope>
    <source>
        <strain evidence="15 16">Sanger_04</strain>
    </source>
</reference>
<keyword evidence="3" id="KW-1003">Cell membrane</keyword>
<keyword evidence="5 13" id="KW-0812">Transmembrane</keyword>
<dbReference type="InterPro" id="IPR000515">
    <property type="entry name" value="MetI-like"/>
</dbReference>
<keyword evidence="9 13" id="KW-0472">Membrane</keyword>